<dbReference type="RefSeq" id="WP_097587157.1">
    <property type="nucleotide sequence ID" value="NZ_NWTC01000012.1"/>
</dbReference>
<evidence type="ECO:0008006" key="3">
    <source>
        <dbReference type="Google" id="ProtNLM"/>
    </source>
</evidence>
<evidence type="ECO:0000313" key="1">
    <source>
        <dbReference type="EMBL" id="PDT46654.1"/>
    </source>
</evidence>
<gene>
    <name evidence="1" type="ORF">CO661_17240</name>
</gene>
<evidence type="ECO:0000313" key="2">
    <source>
        <dbReference type="Proteomes" id="UP000220353"/>
    </source>
</evidence>
<name>A0A2A6LVR4_RHIFR</name>
<proteinExistence type="predicted"/>
<dbReference type="EMBL" id="NWTC01000012">
    <property type="protein sequence ID" value="PDT46654.1"/>
    <property type="molecule type" value="Genomic_DNA"/>
</dbReference>
<accession>A0A2A6LVR4</accession>
<dbReference type="Proteomes" id="UP000220353">
    <property type="component" value="Unassembled WGS sequence"/>
</dbReference>
<protein>
    <recommendedName>
        <fullName evidence="3">PD-(D/E)XK nuclease superfamily protein</fullName>
    </recommendedName>
</protein>
<sequence length="348" mass="38244">MDIDSADVTTNFGMSQTFQNRVRERDLDNFLVEELQASTVFQNWFLSRLSPAFTAPEECELRLEKSPARLQDARQTDVRVGWFNASDELVACVLIESKVTADFQPGQAEAYASERDGYRATLGQGSAAAVITAPAERLARLAHAQSFDHALAIEDIIDMLAGRRSNESLSEELDARLAARIALLEALCGKRPFGGWVPTTVAEKRSFALAYAELAREVVPHLTLRPSTDGPKALTRIFEGLPVSLGFPRTVIRHEFGSKEEWKYVNLQIAGAAEHAAAFRTGGLIEGTGFAILEAGKSLSVRVSVPGIDPTLAFDDEKSKVRLGLKAVDELAVWFREHQTEIERIISG</sequence>
<dbReference type="AlphaFoldDB" id="A0A2A6LVR4"/>
<organism evidence="1 2">
    <name type="scientific">Rhizobium fredii</name>
    <name type="common">Sinorhizobium fredii</name>
    <dbReference type="NCBI Taxonomy" id="380"/>
    <lineage>
        <taxon>Bacteria</taxon>
        <taxon>Pseudomonadati</taxon>
        <taxon>Pseudomonadota</taxon>
        <taxon>Alphaproteobacteria</taxon>
        <taxon>Hyphomicrobiales</taxon>
        <taxon>Rhizobiaceae</taxon>
        <taxon>Sinorhizobium/Ensifer group</taxon>
        <taxon>Sinorhizobium</taxon>
    </lineage>
</organism>
<reference evidence="1 2" key="1">
    <citation type="submission" date="2017-09" db="EMBL/GenBank/DDBJ databases">
        <title>Comparative genomics of rhizobia isolated from Phaseolus vulgaris in China.</title>
        <authorList>
            <person name="Tong W."/>
        </authorList>
    </citation>
    <scope>NUCLEOTIDE SEQUENCE [LARGE SCALE GENOMIC DNA]</scope>
    <source>
        <strain evidence="1 2">PCH1</strain>
    </source>
</reference>
<comment type="caution">
    <text evidence="1">The sequence shown here is derived from an EMBL/GenBank/DDBJ whole genome shotgun (WGS) entry which is preliminary data.</text>
</comment>